<evidence type="ECO:0000259" key="1">
    <source>
        <dbReference type="PROSITE" id="PS52045"/>
    </source>
</evidence>
<evidence type="ECO:0000313" key="2">
    <source>
        <dbReference type="EMBL" id="KAH7565402.1"/>
    </source>
</evidence>
<organism evidence="2 3">
    <name type="scientific">Xanthoceras sorbifolium</name>
    <dbReference type="NCBI Taxonomy" id="99658"/>
    <lineage>
        <taxon>Eukaryota</taxon>
        <taxon>Viridiplantae</taxon>
        <taxon>Streptophyta</taxon>
        <taxon>Embryophyta</taxon>
        <taxon>Tracheophyta</taxon>
        <taxon>Spermatophyta</taxon>
        <taxon>Magnoliopsida</taxon>
        <taxon>eudicotyledons</taxon>
        <taxon>Gunneridae</taxon>
        <taxon>Pentapetalae</taxon>
        <taxon>rosids</taxon>
        <taxon>malvids</taxon>
        <taxon>Sapindales</taxon>
        <taxon>Sapindaceae</taxon>
        <taxon>Xanthoceroideae</taxon>
        <taxon>Xanthoceras</taxon>
    </lineage>
</organism>
<dbReference type="PANTHER" id="PTHR31589:SF221">
    <property type="entry name" value="LIGASE, PUTATIVE (DUF239)-RELATED"/>
    <property type="match status" value="1"/>
</dbReference>
<comment type="caution">
    <text evidence="2">The sequence shown here is derived from an EMBL/GenBank/DDBJ whole genome shotgun (WGS) entry which is preliminary data.</text>
</comment>
<protein>
    <recommendedName>
        <fullName evidence="1">Neprosin PEP catalytic domain-containing protein</fullName>
    </recommendedName>
</protein>
<accession>A0ABQ8HM42</accession>
<dbReference type="Pfam" id="PF03080">
    <property type="entry name" value="Neprosin"/>
    <property type="match status" value="2"/>
</dbReference>
<reference evidence="2 3" key="1">
    <citation type="submission" date="2021-02" db="EMBL/GenBank/DDBJ databases">
        <title>Plant Genome Project.</title>
        <authorList>
            <person name="Zhang R.-G."/>
        </authorList>
    </citation>
    <scope>NUCLEOTIDE SEQUENCE [LARGE SCALE GENOMIC DNA]</scope>
    <source>
        <tissue evidence="2">Leaves</tissue>
    </source>
</reference>
<gene>
    <name evidence="2" type="ORF">JRO89_XS09G0201900</name>
</gene>
<proteinExistence type="predicted"/>
<keyword evidence="3" id="KW-1185">Reference proteome</keyword>
<feature type="domain" description="Neprosin PEP catalytic" evidence="1">
    <location>
        <begin position="1"/>
        <end position="156"/>
    </location>
</feature>
<dbReference type="EMBL" id="JAFEMO010000009">
    <property type="protein sequence ID" value="KAH7565402.1"/>
    <property type="molecule type" value="Genomic_DNA"/>
</dbReference>
<name>A0ABQ8HM42_9ROSI</name>
<dbReference type="Proteomes" id="UP000827721">
    <property type="component" value="Unassembled WGS sequence"/>
</dbReference>
<sequence length="156" mass="17394">MDSNFQSDGYKNTGCYNIQCLGFVQIDRSFAFGGDVKPVSIYNESLSEIQFVIKKDKESGNWWLALVDKILGYWPGALFPATEMGSGHFSREGYGKASYFQDIGYYNGIRNFTVEGNLIPYATKSSCYDVQIAEDNKGFDGTHFYNGGPGFSIDCL</sequence>
<dbReference type="PROSITE" id="PS52045">
    <property type="entry name" value="NEPROSIN_PEP_CD"/>
    <property type="match status" value="1"/>
</dbReference>
<dbReference type="InterPro" id="IPR053168">
    <property type="entry name" value="Glutamic_endopeptidase"/>
</dbReference>
<dbReference type="InterPro" id="IPR004314">
    <property type="entry name" value="Neprosin"/>
</dbReference>
<dbReference type="PANTHER" id="PTHR31589">
    <property type="entry name" value="PROTEIN, PUTATIVE (DUF239)-RELATED-RELATED"/>
    <property type="match status" value="1"/>
</dbReference>
<evidence type="ECO:0000313" key="3">
    <source>
        <dbReference type="Proteomes" id="UP000827721"/>
    </source>
</evidence>